<dbReference type="Gene3D" id="1.20.1050.10">
    <property type="match status" value="1"/>
</dbReference>
<dbReference type="Gene3D" id="3.40.30.10">
    <property type="entry name" value="Glutaredoxin"/>
    <property type="match status" value="1"/>
</dbReference>
<keyword evidence="3" id="KW-1185">Reference proteome</keyword>
<organism evidence="2 3">
    <name type="scientific">Bradyrhizobium macuxiense</name>
    <dbReference type="NCBI Taxonomy" id="1755647"/>
    <lineage>
        <taxon>Bacteria</taxon>
        <taxon>Pseudomonadati</taxon>
        <taxon>Pseudomonadota</taxon>
        <taxon>Alphaproteobacteria</taxon>
        <taxon>Hyphomicrobiales</taxon>
        <taxon>Nitrobacteraceae</taxon>
        <taxon>Bradyrhizobium</taxon>
    </lineage>
</organism>
<dbReference type="PROSITE" id="PS50404">
    <property type="entry name" value="GST_NTER"/>
    <property type="match status" value="1"/>
</dbReference>
<dbReference type="SUPFAM" id="SSF52833">
    <property type="entry name" value="Thioredoxin-like"/>
    <property type="match status" value="1"/>
</dbReference>
<dbReference type="AlphaFoldDB" id="A0A109K5Y7"/>
<dbReference type="InterPro" id="IPR004045">
    <property type="entry name" value="Glutathione_S-Trfase_N"/>
</dbReference>
<dbReference type="SFLD" id="SFLDS00019">
    <property type="entry name" value="Glutathione_Transferase_(cytos"/>
    <property type="match status" value="1"/>
</dbReference>
<dbReference type="Pfam" id="PF02798">
    <property type="entry name" value="GST_N"/>
    <property type="match status" value="1"/>
</dbReference>
<gene>
    <name evidence="2" type="ORF">AS156_25560</name>
</gene>
<protein>
    <submittedName>
        <fullName evidence="2">Glutathione S-transferase</fullName>
    </submittedName>
</protein>
<dbReference type="SFLD" id="SFLDG00358">
    <property type="entry name" value="Main_(cytGST)"/>
    <property type="match status" value="1"/>
</dbReference>
<sequence>MLTVYGEGRGFRVVWLLEELGLAYRLRPVDLPAVENDRDFLAINPAGFIPALEDGKTIMVESIAILEYLLARYGSGSLAVAADDPAFASYLQFLHLGEAGLAGPMNAVLVGRELAPERERDARVTRWARETFESRLGLVIRRLADCPYLAGDRFTAADISVSYALLLGLRTGNYVPGPTERDYLVRTTARPAYARAMESCQATKVWAARSPGLG</sequence>
<dbReference type="EMBL" id="LNCU01000003">
    <property type="protein sequence ID" value="KWV61193.1"/>
    <property type="molecule type" value="Genomic_DNA"/>
</dbReference>
<accession>A0A109K5Y7</accession>
<dbReference type="PANTHER" id="PTHR44051">
    <property type="entry name" value="GLUTATHIONE S-TRANSFERASE-RELATED"/>
    <property type="match status" value="1"/>
</dbReference>
<dbReference type="CDD" id="cd03046">
    <property type="entry name" value="GST_N_GTT1_like"/>
    <property type="match status" value="1"/>
</dbReference>
<dbReference type="InterPro" id="IPR036249">
    <property type="entry name" value="Thioredoxin-like_sf"/>
</dbReference>
<evidence type="ECO:0000313" key="3">
    <source>
        <dbReference type="Proteomes" id="UP000057737"/>
    </source>
</evidence>
<proteinExistence type="predicted"/>
<dbReference type="SUPFAM" id="SSF47616">
    <property type="entry name" value="GST C-terminal domain-like"/>
    <property type="match status" value="1"/>
</dbReference>
<dbReference type="OrthoDB" id="9810080at2"/>
<keyword evidence="2" id="KW-0808">Transferase</keyword>
<name>A0A109K5Y7_9BRAD</name>
<dbReference type="PANTHER" id="PTHR44051:SF21">
    <property type="entry name" value="GLUTATHIONE S-TRANSFERASE FAMILY PROTEIN"/>
    <property type="match status" value="1"/>
</dbReference>
<dbReference type="RefSeq" id="WP_066498524.1">
    <property type="nucleotide sequence ID" value="NZ_LNCU01000003.1"/>
</dbReference>
<comment type="caution">
    <text evidence="2">The sequence shown here is derived from an EMBL/GenBank/DDBJ whole genome shotgun (WGS) entry which is preliminary data.</text>
</comment>
<dbReference type="SFLD" id="SFLDG01150">
    <property type="entry name" value="Main.1:_Beta-like"/>
    <property type="match status" value="1"/>
</dbReference>
<dbReference type="InterPro" id="IPR040079">
    <property type="entry name" value="Glutathione_S-Trfase"/>
</dbReference>
<evidence type="ECO:0000259" key="1">
    <source>
        <dbReference type="PROSITE" id="PS50404"/>
    </source>
</evidence>
<dbReference type="Proteomes" id="UP000057737">
    <property type="component" value="Unassembled WGS sequence"/>
</dbReference>
<reference evidence="2 3" key="1">
    <citation type="submission" date="2015-11" db="EMBL/GenBank/DDBJ databases">
        <title>Draft Genome Sequence of the Strain BR 10303 (Bradyrhizobium sp.) isolated from nodules of Centrolobium paraense.</title>
        <authorList>
            <person name="Zelli J.E."/>
            <person name="Simoes-Araujo J.L."/>
            <person name="Barauna A.C."/>
            <person name="Silva K."/>
        </authorList>
    </citation>
    <scope>NUCLEOTIDE SEQUENCE [LARGE SCALE GENOMIC DNA]</scope>
    <source>
        <strain evidence="2 3">BR 10303</strain>
    </source>
</reference>
<dbReference type="GO" id="GO:0016740">
    <property type="term" value="F:transferase activity"/>
    <property type="evidence" value="ECO:0007669"/>
    <property type="project" value="UniProtKB-KW"/>
</dbReference>
<evidence type="ECO:0000313" key="2">
    <source>
        <dbReference type="EMBL" id="KWV61193.1"/>
    </source>
</evidence>
<dbReference type="InterPro" id="IPR036282">
    <property type="entry name" value="Glutathione-S-Trfase_C_sf"/>
</dbReference>
<feature type="domain" description="GST N-terminal" evidence="1">
    <location>
        <begin position="1"/>
        <end position="77"/>
    </location>
</feature>